<dbReference type="Proteomes" id="UP000010729">
    <property type="component" value="Unassembled WGS sequence"/>
</dbReference>
<comment type="pathway">
    <text evidence="2">Carotenoid biosynthesis.</text>
</comment>
<evidence type="ECO:0000256" key="6">
    <source>
        <dbReference type="ARBA" id="ARBA00023136"/>
    </source>
</evidence>
<organism evidence="11 12">
    <name type="scientific">Arthrobacter crystallopoietes BAB-32</name>
    <dbReference type="NCBI Taxonomy" id="1246476"/>
    <lineage>
        <taxon>Bacteria</taxon>
        <taxon>Bacillati</taxon>
        <taxon>Actinomycetota</taxon>
        <taxon>Actinomycetes</taxon>
        <taxon>Micrococcales</taxon>
        <taxon>Micrococcaceae</taxon>
        <taxon>Crystallibacter</taxon>
    </lineage>
</organism>
<dbReference type="EMBL" id="ANPE02000241">
    <property type="protein sequence ID" value="EMY32650.1"/>
    <property type="molecule type" value="Genomic_DNA"/>
</dbReference>
<evidence type="ECO:0000256" key="3">
    <source>
        <dbReference type="ARBA" id="ARBA00022692"/>
    </source>
</evidence>
<keyword evidence="9" id="KW-0732">Signal</keyword>
<dbReference type="GO" id="GO:0045436">
    <property type="term" value="F:lycopene beta cyclase activity"/>
    <property type="evidence" value="ECO:0007669"/>
    <property type="project" value="UniProtKB-ARBA"/>
</dbReference>
<proteinExistence type="predicted"/>
<keyword evidence="4" id="KW-0125">Carotenoid biosynthesis</keyword>
<evidence type="ECO:0000256" key="1">
    <source>
        <dbReference type="ARBA" id="ARBA00004141"/>
    </source>
</evidence>
<dbReference type="OrthoDB" id="4411839at2"/>
<protein>
    <submittedName>
        <fullName evidence="11">Lycopene cyclase domain-containing protein</fullName>
    </submittedName>
</protein>
<feature type="transmembrane region" description="Helical" evidence="8">
    <location>
        <begin position="30"/>
        <end position="55"/>
    </location>
</feature>
<comment type="subcellular location">
    <subcellularLocation>
        <location evidence="1">Membrane</location>
        <topology evidence="1">Multi-pass membrane protein</topology>
    </subcellularLocation>
</comment>
<evidence type="ECO:0000256" key="9">
    <source>
        <dbReference type="SAM" id="SignalP"/>
    </source>
</evidence>
<dbReference type="InterPro" id="IPR017825">
    <property type="entry name" value="Lycopene_cyclase_dom"/>
</dbReference>
<dbReference type="NCBIfam" id="TIGR03462">
    <property type="entry name" value="CarR_dom_SF"/>
    <property type="match status" value="1"/>
</dbReference>
<keyword evidence="7" id="KW-0413">Isomerase</keyword>
<feature type="signal peptide" evidence="9">
    <location>
        <begin position="1"/>
        <end position="20"/>
    </location>
</feature>
<evidence type="ECO:0000259" key="10">
    <source>
        <dbReference type="Pfam" id="PF18916"/>
    </source>
</evidence>
<evidence type="ECO:0000256" key="4">
    <source>
        <dbReference type="ARBA" id="ARBA00022746"/>
    </source>
</evidence>
<dbReference type="GO" id="GO:0016872">
    <property type="term" value="F:intramolecular lyase activity"/>
    <property type="evidence" value="ECO:0007669"/>
    <property type="project" value="InterPro"/>
</dbReference>
<evidence type="ECO:0000256" key="2">
    <source>
        <dbReference type="ARBA" id="ARBA00004829"/>
    </source>
</evidence>
<dbReference type="GO" id="GO:0016020">
    <property type="term" value="C:membrane"/>
    <property type="evidence" value="ECO:0007669"/>
    <property type="project" value="UniProtKB-SubCell"/>
</dbReference>
<keyword evidence="5 8" id="KW-1133">Transmembrane helix</keyword>
<evidence type="ECO:0000256" key="7">
    <source>
        <dbReference type="ARBA" id="ARBA00023235"/>
    </source>
</evidence>
<name>N1UUB9_9MICC</name>
<dbReference type="RefSeq" id="WP_005273308.1">
    <property type="nucleotide sequence ID" value="NZ_ANPE02000241.1"/>
</dbReference>
<gene>
    <name evidence="11" type="ORF">D477_019011</name>
</gene>
<evidence type="ECO:0000313" key="11">
    <source>
        <dbReference type="EMBL" id="EMY32650.1"/>
    </source>
</evidence>
<keyword evidence="12" id="KW-1185">Reference proteome</keyword>
<dbReference type="GO" id="GO:0016117">
    <property type="term" value="P:carotenoid biosynthetic process"/>
    <property type="evidence" value="ECO:0007669"/>
    <property type="project" value="UniProtKB-KW"/>
</dbReference>
<feature type="transmembrane region" description="Helical" evidence="8">
    <location>
        <begin position="75"/>
        <end position="92"/>
    </location>
</feature>
<feature type="chain" id="PRO_5038452945" evidence="9">
    <location>
        <begin position="21"/>
        <end position="107"/>
    </location>
</feature>
<dbReference type="Pfam" id="PF18916">
    <property type="entry name" value="Lycopene_cyc"/>
    <property type="match status" value="1"/>
</dbReference>
<comment type="caution">
    <text evidence="11">The sequence shown here is derived from an EMBL/GenBank/DDBJ whole genome shotgun (WGS) entry which is preliminary data.</text>
</comment>
<feature type="domain" description="Lycopene cyclase" evidence="10">
    <location>
        <begin position="2"/>
        <end position="88"/>
    </location>
</feature>
<keyword evidence="6 8" id="KW-0472">Membrane</keyword>
<accession>N1UUB9</accession>
<evidence type="ECO:0000256" key="8">
    <source>
        <dbReference type="SAM" id="Phobius"/>
    </source>
</evidence>
<sequence>MTYWLLNLVFVAAAAGVALATGRTRKAGTAVVITFAVLCLLTAVFDNLMIASGLFAYRDAQISGWRIGLAPLEDFAYVLAAALLLPALWTLLPAGRTSSRRKDAHDE</sequence>
<dbReference type="AlphaFoldDB" id="N1UUB9"/>
<evidence type="ECO:0000256" key="5">
    <source>
        <dbReference type="ARBA" id="ARBA00022989"/>
    </source>
</evidence>
<keyword evidence="3 8" id="KW-0812">Transmembrane</keyword>
<reference evidence="11 12" key="1">
    <citation type="journal article" date="2013" name="Genome Announc.">
        <title>Draft Genome Sequence of Arthrobacter crystallopoietes Strain BAB-32, Revealing Genes for Bioremediation.</title>
        <authorList>
            <person name="Joshi M.N."/>
            <person name="Pandit A.S."/>
            <person name="Sharma A."/>
            <person name="Pandya R.V."/>
            <person name="Desai S.M."/>
            <person name="Saxena A.K."/>
            <person name="Bagatharia S.B."/>
        </authorList>
    </citation>
    <scope>NUCLEOTIDE SEQUENCE [LARGE SCALE GENOMIC DNA]</scope>
    <source>
        <strain evidence="11 12">BAB-32</strain>
    </source>
</reference>
<evidence type="ECO:0000313" key="12">
    <source>
        <dbReference type="Proteomes" id="UP000010729"/>
    </source>
</evidence>